<proteinExistence type="predicted"/>
<organism evidence="1 2">
    <name type="scientific">Paenibacillus hexagrammi</name>
    <dbReference type="NCBI Taxonomy" id="2908839"/>
    <lineage>
        <taxon>Bacteria</taxon>
        <taxon>Bacillati</taxon>
        <taxon>Bacillota</taxon>
        <taxon>Bacilli</taxon>
        <taxon>Bacillales</taxon>
        <taxon>Paenibacillaceae</taxon>
        <taxon>Paenibacillus</taxon>
    </lineage>
</organism>
<reference evidence="1 2" key="1">
    <citation type="journal article" date="2024" name="Int. J. Syst. Evol. Microbiol.">
        <title>Paenibacillus hexagrammi sp. nov., a novel bacterium isolated from the gut content of Hexagrammos agrammus.</title>
        <authorList>
            <person name="Jung H.K."/>
            <person name="Kim D.G."/>
            <person name="Zin H."/>
            <person name="Park J."/>
            <person name="Jung H."/>
            <person name="Kim Y.O."/>
            <person name="Kong H.J."/>
            <person name="Kim J.W."/>
            <person name="Kim Y.S."/>
        </authorList>
    </citation>
    <scope>NUCLEOTIDE SEQUENCE [LARGE SCALE GENOMIC DNA]</scope>
    <source>
        <strain evidence="1 2">YPD9-1</strain>
    </source>
</reference>
<dbReference type="CDD" id="cd20745">
    <property type="entry name" value="FIX_RhsA_AHH_HNH-like"/>
    <property type="match status" value="1"/>
</dbReference>
<gene>
    <name evidence="1" type="ORF">L0M14_21145</name>
</gene>
<keyword evidence="2" id="KW-1185">Reference proteome</keyword>
<accession>A0ABY3SEH7</accession>
<dbReference type="RefSeq" id="WP_235118551.1">
    <property type="nucleotide sequence ID" value="NZ_CP090978.1"/>
</dbReference>
<evidence type="ECO:0000313" key="1">
    <source>
        <dbReference type="EMBL" id="UJF32207.1"/>
    </source>
</evidence>
<dbReference type="Proteomes" id="UP001649230">
    <property type="component" value="Chromosome"/>
</dbReference>
<protein>
    <submittedName>
        <fullName evidence="1">Uncharacterized protein</fullName>
    </submittedName>
</protein>
<evidence type="ECO:0000313" key="2">
    <source>
        <dbReference type="Proteomes" id="UP001649230"/>
    </source>
</evidence>
<dbReference type="EMBL" id="CP090978">
    <property type="protein sequence ID" value="UJF32207.1"/>
    <property type="molecule type" value="Genomic_DNA"/>
</dbReference>
<name>A0ABY3SEH7_9BACL</name>
<sequence>MPGTGDRVQLYVPGCEEGGTVAVGSIHKSPPSSDPSVKYWRNQGKEVLFGGQALTMTAKRDTNSEGIYLKLDLEEGIHIQSDQGIFLHSDKDLIFEAEKSLTLHAEDAIYLLCEDSSIILDGNADVRADEIKMEGTLKVPVFVAPLPAELASIVPPVIEQESAILQRRREEAEKKKGGFWGKLLDGVQIALDVVGLIPGLGEVADLANAGISLARGDYVGAALSLAACIPFAGWAATGAKFARRGMEMYQAGRAVVKAATKAADAVRSVVKAGEAILGKVFTSARKAVEKLDVHQVIDKIKSSMNKAVLRAQESIAKLETRIDTVKQAVKNKLVSDANEIGKLVLKAGELSGNALKTAMNRLAMNLEPKLATSTGHHAFNEAVENTGEQAIKKTEVQLNYNKAMAEAEEEAAARAAKEKAVAEGTGEIPTKLKATKLSSEKIDLEWLPDKYTAVEVKGTVKVAGKEVDVSRRVYQIEIDKKYYPKDPSAAGMSNKELMEKGELLMLLRMVRRAE</sequence>